<evidence type="ECO:0000256" key="3">
    <source>
        <dbReference type="SAM" id="Phobius"/>
    </source>
</evidence>
<dbReference type="InterPro" id="IPR000638">
    <property type="entry name" value="Gas-vesicle_GvpA-like"/>
</dbReference>
<keyword evidence="3" id="KW-0812">Transmembrane</keyword>
<organism evidence="4 5">
    <name type="scientific">Sandaracinus amylolyticus</name>
    <dbReference type="NCBI Taxonomy" id="927083"/>
    <lineage>
        <taxon>Bacteria</taxon>
        <taxon>Pseudomonadati</taxon>
        <taxon>Myxococcota</taxon>
        <taxon>Polyangia</taxon>
        <taxon>Polyangiales</taxon>
        <taxon>Sandaracinaceae</taxon>
        <taxon>Sandaracinus</taxon>
    </lineage>
</organism>
<keyword evidence="3" id="KW-0472">Membrane</keyword>
<dbReference type="STRING" id="927083.DB32_007339"/>
<dbReference type="AlphaFoldDB" id="A0A0F6W8Q5"/>
<evidence type="ECO:0000256" key="2">
    <source>
        <dbReference type="ARBA" id="ARBA00035108"/>
    </source>
</evidence>
<keyword evidence="1" id="KW-0304">Gas vesicle</keyword>
<dbReference type="GO" id="GO:0012506">
    <property type="term" value="C:vesicle membrane"/>
    <property type="evidence" value="ECO:0007669"/>
    <property type="project" value="InterPro"/>
</dbReference>
<gene>
    <name evidence="4" type="ORF">DB32_007339</name>
</gene>
<protein>
    <submittedName>
        <fullName evidence="4">Uncharacterized protein</fullName>
    </submittedName>
</protein>
<dbReference type="GO" id="GO:0031411">
    <property type="term" value="C:gas vesicle"/>
    <property type="evidence" value="ECO:0007669"/>
    <property type="project" value="UniProtKB-SubCell"/>
</dbReference>
<feature type="transmembrane region" description="Helical" evidence="3">
    <location>
        <begin position="47"/>
        <end position="72"/>
    </location>
</feature>
<dbReference type="InterPro" id="IPR018493">
    <property type="entry name" value="GvpA-like_CS"/>
</dbReference>
<evidence type="ECO:0000313" key="5">
    <source>
        <dbReference type="Proteomes" id="UP000034883"/>
    </source>
</evidence>
<proteinExistence type="predicted"/>
<accession>A0A0F6W8Q5</accession>
<evidence type="ECO:0000313" key="4">
    <source>
        <dbReference type="EMBL" id="AKF10190.1"/>
    </source>
</evidence>
<comment type="subcellular location">
    <subcellularLocation>
        <location evidence="2">Gas vesicle</location>
    </subcellularLocation>
</comment>
<name>A0A0F6W8Q5_9BACT</name>
<reference evidence="4 5" key="1">
    <citation type="submission" date="2015-03" db="EMBL/GenBank/DDBJ databases">
        <title>Genome assembly of Sandaracinus amylolyticus DSM 53668.</title>
        <authorList>
            <person name="Sharma G."/>
            <person name="Subramanian S."/>
        </authorList>
    </citation>
    <scope>NUCLEOTIDE SEQUENCE [LARGE SCALE GENOMIC DNA]</scope>
    <source>
        <strain evidence="4 5">DSM 53668</strain>
    </source>
</reference>
<sequence length="80" mass="8842">MMTDRIDDLVRAHADRDDVEHVLPPDTTLLDLVDNLLDKGLLVHGELVIGLAGVDLVYVGLSAMICAADRLLPETRRKPR</sequence>
<keyword evidence="3" id="KW-1133">Transmembrane helix</keyword>
<keyword evidence="5" id="KW-1185">Reference proteome</keyword>
<dbReference type="Pfam" id="PF00741">
    <property type="entry name" value="Gas_vesicle"/>
    <property type="match status" value="1"/>
</dbReference>
<evidence type="ECO:0000256" key="1">
    <source>
        <dbReference type="ARBA" id="ARBA00022987"/>
    </source>
</evidence>
<dbReference type="Proteomes" id="UP000034883">
    <property type="component" value="Chromosome"/>
</dbReference>
<dbReference type="EMBL" id="CP011125">
    <property type="protein sequence ID" value="AKF10190.1"/>
    <property type="molecule type" value="Genomic_DNA"/>
</dbReference>
<dbReference type="PROSITE" id="PS00234">
    <property type="entry name" value="GAS_VESICLE_A_1"/>
    <property type="match status" value="1"/>
</dbReference>
<dbReference type="KEGG" id="samy:DB32_007339"/>
<dbReference type="GO" id="GO:0005198">
    <property type="term" value="F:structural molecule activity"/>
    <property type="evidence" value="ECO:0007669"/>
    <property type="project" value="InterPro"/>
</dbReference>